<sequence length="104" mass="11876">MTAILVMSNWPDRETASRVAEQLVEARLAACVNLLAPCRSIYHWQGKTESAEEIPMLIKTTETRYAEVEQYIRAHHPYELPEILSVPVSGGLPDYLQWVYQETA</sequence>
<dbReference type="GO" id="GO:0010038">
    <property type="term" value="P:response to metal ion"/>
    <property type="evidence" value="ECO:0007669"/>
    <property type="project" value="InterPro"/>
</dbReference>
<keyword evidence="3" id="KW-1185">Reference proteome</keyword>
<comment type="caution">
    <text evidence="2">The sequence shown here is derived from an EMBL/GenBank/DDBJ whole genome shotgun (WGS) entry which is preliminary data.</text>
</comment>
<dbReference type="PANTHER" id="PTHR23419:SF8">
    <property type="entry name" value="FI09726P"/>
    <property type="match status" value="1"/>
</dbReference>
<comment type="similarity">
    <text evidence="1">Belongs to the CutA family.</text>
</comment>
<dbReference type="AlphaFoldDB" id="A0A2R5FAL9"/>
<dbReference type="SUPFAM" id="SSF54913">
    <property type="entry name" value="GlnB-like"/>
    <property type="match status" value="1"/>
</dbReference>
<dbReference type="Gene3D" id="3.30.70.120">
    <property type="match status" value="1"/>
</dbReference>
<evidence type="ECO:0000313" key="3">
    <source>
        <dbReference type="Proteomes" id="UP000245081"/>
    </source>
</evidence>
<dbReference type="RefSeq" id="WP_227871413.1">
    <property type="nucleotide sequence ID" value="NZ_BDOQ01000004.1"/>
</dbReference>
<gene>
    <name evidence="2" type="primary">cutA</name>
    <name evidence="2" type="ORF">NMK_1506</name>
</gene>
<dbReference type="EMBL" id="BDOQ01000004">
    <property type="protein sequence ID" value="GBG13953.1"/>
    <property type="molecule type" value="Genomic_DNA"/>
</dbReference>
<protein>
    <submittedName>
        <fullName evidence="2">Periplasmic divalent cation tolerance protein</fullName>
    </submittedName>
</protein>
<accession>A0A2R5FAL9</accession>
<evidence type="ECO:0000256" key="1">
    <source>
        <dbReference type="ARBA" id="ARBA00010169"/>
    </source>
</evidence>
<dbReference type="GO" id="GO:0005507">
    <property type="term" value="F:copper ion binding"/>
    <property type="evidence" value="ECO:0007669"/>
    <property type="project" value="TreeGrafter"/>
</dbReference>
<organism evidence="2 3">
    <name type="scientific">Novimethylophilus kurashikiensis</name>
    <dbReference type="NCBI Taxonomy" id="1825523"/>
    <lineage>
        <taxon>Bacteria</taxon>
        <taxon>Pseudomonadati</taxon>
        <taxon>Pseudomonadota</taxon>
        <taxon>Betaproteobacteria</taxon>
        <taxon>Nitrosomonadales</taxon>
        <taxon>Methylophilaceae</taxon>
        <taxon>Novimethylophilus</taxon>
    </lineage>
</organism>
<dbReference type="InterPro" id="IPR015867">
    <property type="entry name" value="N-reg_PII/ATP_PRibTrfase_C"/>
</dbReference>
<dbReference type="InterPro" id="IPR004323">
    <property type="entry name" value="Ion_tolerance_CutA"/>
</dbReference>
<proteinExistence type="inferred from homology"/>
<dbReference type="Proteomes" id="UP000245081">
    <property type="component" value="Unassembled WGS sequence"/>
</dbReference>
<dbReference type="Pfam" id="PF03091">
    <property type="entry name" value="CutA1"/>
    <property type="match status" value="1"/>
</dbReference>
<dbReference type="PANTHER" id="PTHR23419">
    <property type="entry name" value="DIVALENT CATION TOLERANCE CUTA-RELATED"/>
    <property type="match status" value="1"/>
</dbReference>
<name>A0A2R5FAL9_9PROT</name>
<dbReference type="InterPro" id="IPR011322">
    <property type="entry name" value="N-reg_PII-like_a/b"/>
</dbReference>
<evidence type="ECO:0000313" key="2">
    <source>
        <dbReference type="EMBL" id="GBG13953.1"/>
    </source>
</evidence>
<reference evidence="2 3" key="1">
    <citation type="journal article" date="2018" name="Environ. Microbiol.">
        <title>Isolation and genomic characterization of Novimethylophilus kurashikiensis gen. nov. sp. nov., a new lanthanide-dependent methylotrophic species of Methylophilaceae.</title>
        <authorList>
            <person name="Lv H."/>
            <person name="Sahin N."/>
            <person name="Tani A."/>
        </authorList>
    </citation>
    <scope>NUCLEOTIDE SEQUENCE [LARGE SCALE GENOMIC DNA]</scope>
    <source>
        <strain evidence="2 3">La2-4</strain>
    </source>
</reference>